<sequence>MMRIIAMTPNQKKSLILASIIGTLFATYDKKEQTRLHKEIHVRIGKGIRKQVDIHSKEEVIFVAHVQGNGIWKQAVDHFAERKITIEASSTVLALVNLDEKALSKHYGLGAGILAKWAKPCRRSDALELEKAGNEVAKYVFNAVNELYDIEVEEKMSVLERIAQARR</sequence>
<dbReference type="EMBL" id="JAQIBC010000015">
    <property type="protein sequence ID" value="MDM5264772.1"/>
    <property type="molecule type" value="Genomic_DNA"/>
</dbReference>
<evidence type="ECO:0000313" key="2">
    <source>
        <dbReference type="Proteomes" id="UP001169066"/>
    </source>
</evidence>
<dbReference type="RefSeq" id="WP_289402653.1">
    <property type="nucleotide sequence ID" value="NZ_JAQIBC010000015.1"/>
</dbReference>
<reference evidence="1" key="1">
    <citation type="submission" date="2023-01" db="EMBL/GenBank/DDBJ databases">
        <title>Sulfurovum sp. XTW-4 genome assembly.</title>
        <authorList>
            <person name="Wang J."/>
        </authorList>
    </citation>
    <scope>NUCLEOTIDE SEQUENCE</scope>
    <source>
        <strain evidence="1">XTW-4</strain>
    </source>
</reference>
<accession>A0ABT7QVH5</accession>
<keyword evidence="2" id="KW-1185">Reference proteome</keyword>
<gene>
    <name evidence="1" type="ORF">PF327_11255</name>
</gene>
<dbReference type="Proteomes" id="UP001169066">
    <property type="component" value="Unassembled WGS sequence"/>
</dbReference>
<comment type="caution">
    <text evidence="1">The sequence shown here is derived from an EMBL/GenBank/DDBJ whole genome shotgun (WGS) entry which is preliminary data.</text>
</comment>
<evidence type="ECO:0000313" key="1">
    <source>
        <dbReference type="EMBL" id="MDM5264772.1"/>
    </source>
</evidence>
<organism evidence="1 2">
    <name type="scientific">Sulfurovum xiamenensis</name>
    <dbReference type="NCBI Taxonomy" id="3019066"/>
    <lineage>
        <taxon>Bacteria</taxon>
        <taxon>Pseudomonadati</taxon>
        <taxon>Campylobacterota</taxon>
        <taxon>Epsilonproteobacteria</taxon>
        <taxon>Campylobacterales</taxon>
        <taxon>Sulfurovaceae</taxon>
        <taxon>Sulfurovum</taxon>
    </lineage>
</organism>
<name>A0ABT7QVH5_9BACT</name>
<protein>
    <submittedName>
        <fullName evidence="1">Uncharacterized protein</fullName>
    </submittedName>
</protein>
<proteinExistence type="predicted"/>